<evidence type="ECO:0000313" key="11">
    <source>
        <dbReference type="Proteomes" id="UP001217089"/>
    </source>
</evidence>
<dbReference type="InterPro" id="IPR023230">
    <property type="entry name" value="Glyco_hydro_2_CS"/>
</dbReference>
<feature type="domain" description="Glycoside hydrolase family 2 catalytic" evidence="9">
    <location>
        <begin position="344"/>
        <end position="544"/>
    </location>
</feature>
<keyword evidence="11" id="KW-1185">Reference proteome</keyword>
<dbReference type="Gene3D" id="3.20.20.80">
    <property type="entry name" value="Glycosidases"/>
    <property type="match status" value="1"/>
</dbReference>
<evidence type="ECO:0000256" key="3">
    <source>
        <dbReference type="ARBA" id="ARBA00012761"/>
    </source>
</evidence>
<evidence type="ECO:0000313" key="10">
    <source>
        <dbReference type="EMBL" id="KAJ8304456.1"/>
    </source>
</evidence>
<evidence type="ECO:0000256" key="4">
    <source>
        <dbReference type="ARBA" id="ARBA00016205"/>
    </source>
</evidence>
<dbReference type="Pfam" id="PF02836">
    <property type="entry name" value="Glyco_hydro_2_C"/>
    <property type="match status" value="2"/>
</dbReference>
<evidence type="ECO:0000259" key="8">
    <source>
        <dbReference type="Pfam" id="PF00703"/>
    </source>
</evidence>
<keyword evidence="6" id="KW-0326">Glycosidase</keyword>
<proteinExistence type="inferred from homology"/>
<dbReference type="PROSITE" id="PS00719">
    <property type="entry name" value="GLYCOSYL_HYDROL_F2_1"/>
    <property type="match status" value="1"/>
</dbReference>
<dbReference type="InterPro" id="IPR017853">
    <property type="entry name" value="GH"/>
</dbReference>
<dbReference type="InterPro" id="IPR023232">
    <property type="entry name" value="Glyco_hydro_2_AS"/>
</dbReference>
<dbReference type="InterPro" id="IPR006101">
    <property type="entry name" value="Glyco_hydro_2"/>
</dbReference>
<feature type="domain" description="Glycoside hydrolase family 2 immunoglobulin-like beta-sandwich" evidence="8">
    <location>
        <begin position="160"/>
        <end position="261"/>
    </location>
</feature>
<dbReference type="EC" id="3.2.1.31" evidence="3"/>
<protein>
    <recommendedName>
        <fullName evidence="4">Beta-glucuronidase</fullName>
        <ecNumber evidence="3">3.2.1.31</ecNumber>
    </recommendedName>
</protein>
<dbReference type="PANTHER" id="PTHR10066">
    <property type="entry name" value="BETA-GLUCURONIDASE"/>
    <property type="match status" value="1"/>
</dbReference>
<sequence>MDENLNFKADESESTGMLYPRDSETRDIKSLDGMWNFRADASPTRREGEVIPMPVPSSYNDITQEKSLRDFVGWAWYDKEFFVSHDWMTKRWVNGQPVMEHDGGHLPFEAEVNNVIHFGGENLVTVAVNNTLTPHTLPPGTIKYETNTNRSVKLYTTPKIYISDITIQTKIQNTDGVVNYTVVGSGTPGFISLEVEILDKSKSVVGRSTKLQDQIVVQNANFWWPYTMNPKSPGYLYLLKVTVKDTSNNVIDVYRQPFGIRTVSVTANQLLINGAPFYCHGVAKHEDSDIRGKGLDFPLIAKDFNMLKWLGVNCFRTSHYPYAEEIMDQADQQGIVVIDESPGVMEEMVRRDKNRPSVVMWSVANEPDSGSPLAAHYFKSVISHTKNLDMTRPVTFVANSDFENEKVGQYVDVLCINRYYAWYSDCGHTEVIQKQLTYDLTQWHQKYNKPIIITEYGADTIPGLHQEPSFVFTEEYQVDFLSEYHKVFDALKSQFLVGEMVWNFADFMTIQQITRVVGNKKGLLTRQRQPKMSGHLIRSRYQKLINNTFETTNSHYNRLFNDFTLK</sequence>
<evidence type="ECO:0000256" key="2">
    <source>
        <dbReference type="ARBA" id="ARBA00007401"/>
    </source>
</evidence>
<dbReference type="InterPro" id="IPR006102">
    <property type="entry name" value="Ig-like_GH2"/>
</dbReference>
<dbReference type="PRINTS" id="PR00132">
    <property type="entry name" value="GLHYDRLASE2"/>
</dbReference>
<dbReference type="Gene3D" id="2.60.120.260">
    <property type="entry name" value="Galactose-binding domain-like"/>
    <property type="match status" value="1"/>
</dbReference>
<feature type="domain" description="Glycoside hydrolase family 2 catalytic" evidence="9">
    <location>
        <begin position="263"/>
        <end position="343"/>
    </location>
</feature>
<evidence type="ECO:0000256" key="1">
    <source>
        <dbReference type="ARBA" id="ARBA00003025"/>
    </source>
</evidence>
<evidence type="ECO:0000256" key="7">
    <source>
        <dbReference type="SAM" id="MobiDB-lite"/>
    </source>
</evidence>
<dbReference type="SUPFAM" id="SSF49303">
    <property type="entry name" value="beta-Galactosidase/glucuronidase domain"/>
    <property type="match status" value="1"/>
</dbReference>
<dbReference type="Proteomes" id="UP001217089">
    <property type="component" value="Unassembled WGS sequence"/>
</dbReference>
<dbReference type="InterPro" id="IPR036156">
    <property type="entry name" value="Beta-gal/glucu_dom_sf"/>
</dbReference>
<comment type="caution">
    <text evidence="10">The sequence shown here is derived from an EMBL/GenBank/DDBJ whole genome shotgun (WGS) entry which is preliminary data.</text>
</comment>
<dbReference type="Pfam" id="PF00703">
    <property type="entry name" value="Glyco_hydro_2"/>
    <property type="match status" value="1"/>
</dbReference>
<dbReference type="InterPro" id="IPR013783">
    <property type="entry name" value="Ig-like_fold"/>
</dbReference>
<dbReference type="SUPFAM" id="SSF49785">
    <property type="entry name" value="Galactose-binding domain-like"/>
    <property type="match status" value="1"/>
</dbReference>
<evidence type="ECO:0000256" key="6">
    <source>
        <dbReference type="ARBA" id="ARBA00023295"/>
    </source>
</evidence>
<dbReference type="InterPro" id="IPR006103">
    <property type="entry name" value="Glyco_hydro_2_cat"/>
</dbReference>
<dbReference type="Gene3D" id="2.60.40.10">
    <property type="entry name" value="Immunoglobulins"/>
    <property type="match status" value="1"/>
</dbReference>
<dbReference type="InterPro" id="IPR008979">
    <property type="entry name" value="Galactose-bd-like_sf"/>
</dbReference>
<evidence type="ECO:0000259" key="9">
    <source>
        <dbReference type="Pfam" id="PF02836"/>
    </source>
</evidence>
<reference evidence="10 11" key="1">
    <citation type="submission" date="2022-12" db="EMBL/GenBank/DDBJ databases">
        <title>Chromosome-level genome of Tegillarca granosa.</title>
        <authorList>
            <person name="Kim J."/>
        </authorList>
    </citation>
    <scope>NUCLEOTIDE SEQUENCE [LARGE SCALE GENOMIC DNA]</scope>
    <source>
        <strain evidence="10">Teg-2019</strain>
        <tissue evidence="10">Adductor muscle</tissue>
    </source>
</reference>
<dbReference type="SUPFAM" id="SSF51445">
    <property type="entry name" value="(Trans)glycosidases"/>
    <property type="match status" value="1"/>
</dbReference>
<dbReference type="PANTHER" id="PTHR10066:SF67">
    <property type="entry name" value="BETA-GLUCURONIDASE"/>
    <property type="match status" value="1"/>
</dbReference>
<dbReference type="PROSITE" id="PS00608">
    <property type="entry name" value="GLYCOSYL_HYDROL_F2_2"/>
    <property type="match status" value="1"/>
</dbReference>
<dbReference type="EMBL" id="JARBDR010000903">
    <property type="protein sequence ID" value="KAJ8304456.1"/>
    <property type="molecule type" value="Genomic_DNA"/>
</dbReference>
<comment type="function">
    <text evidence="1">Plays an important role in the degradation of dermatan and keratan sulfates.</text>
</comment>
<gene>
    <name evidence="10" type="ORF">KUTeg_018039</name>
</gene>
<comment type="similarity">
    <text evidence="2">Belongs to the glycosyl hydrolase 2 family.</text>
</comment>
<evidence type="ECO:0000256" key="5">
    <source>
        <dbReference type="ARBA" id="ARBA00022801"/>
    </source>
</evidence>
<accession>A0ABQ9EJ59</accession>
<name>A0ABQ9EJ59_TEGGR</name>
<feature type="region of interest" description="Disordered" evidence="7">
    <location>
        <begin position="1"/>
        <end position="22"/>
    </location>
</feature>
<organism evidence="10 11">
    <name type="scientific">Tegillarca granosa</name>
    <name type="common">Malaysian cockle</name>
    <name type="synonym">Anadara granosa</name>
    <dbReference type="NCBI Taxonomy" id="220873"/>
    <lineage>
        <taxon>Eukaryota</taxon>
        <taxon>Metazoa</taxon>
        <taxon>Spiralia</taxon>
        <taxon>Lophotrochozoa</taxon>
        <taxon>Mollusca</taxon>
        <taxon>Bivalvia</taxon>
        <taxon>Autobranchia</taxon>
        <taxon>Pteriomorphia</taxon>
        <taxon>Arcoida</taxon>
        <taxon>Arcoidea</taxon>
        <taxon>Arcidae</taxon>
        <taxon>Tegillarca</taxon>
    </lineage>
</organism>
<keyword evidence="5" id="KW-0378">Hydrolase</keyword>